<accession>A0ACB6ZDF5</accession>
<sequence length="1946" mass="218496">MDCLEFNIRQLILTDLARNIGQCKDHASEHDLTPAIDLVTSHVQTRDQSAQNVEDGEEEEERIFMSVATTQCNIGLAELAVNLSDEHSMNTIPILIDILSDVPHIEFDSSLAWEDWALPDQLVYSVVSSLLQLANYFPRFRESIINAVLGFSATIVEKIQSFGSAEILTQFAPAFHGFYRALISTTYRWTPQHWARLSKNLNPLFDQHSIEALNRLVVDIVQLEETDPEAIQFVTTLLARYVSRGRPLSGYFLICCVIEVQWTVLTQALIPLDPDAEDIHFSEAAAANHAWASLLRSSVATIAKTDKNVAVALEASKKLSMECFTDILVQIEEMETAPSQDSYASETMSESLKLSAICSAALSVLDDNLFTRLKLLLSDQTPLADNLVQEAALKSTAILVRNFPKIAYPMATHIRRFITSPQPIFESEFPFGTQTPLPLIAAAKSLVLCIELSPGDDAMLSHTYSLLNYIAATSRFSGVDDMSETIQGPDGQNDYATLHSVQSALRGLTEEDKRLIAVSTISVVSRLAVEFGKDEATRLTVSMLLQYLRSAEPTVEAVIAFNLVDLALCAPENAFIDIIRAFSAINRTANPDDPRLSNNMVLAAQTRLAQQLSQRPNLYEVYLTELLTLFVDKGVAVQNIAVSAQSAKTEEMVEQLASLLLPIEALLGHEDFDPRSNASSELVGLYRSMWFLCSLFHFAMLEEKDQIAMSWVKQVLGKIASKTPTIVVEEAMDLVGELEYNTIIRREYAHAAVSKHRGILAKLIPLRSSEIRALNNGQVVFLLTMHDLESFRSAQGLPSSLPSYFTNTGLNKNVSLRGCMESIAEKVMRGSISVLNAKASRQVLPIGLSSELRVLLTWSTHRVDKARDIALGYLNRLITSFPSLMCSPTLVFAILEVLTLLRKACENEHYDEFNPIYEFHSERTDITLRLVDNYEVRNEILALLQRHSTTWFDAALARAPTELQGTLQKYLAVTQVTSSNEATELGTSLAAHFAREISASERNLSSLSAISAWKPDRTKALASQIASKSYFSGEIAGLRLSRRTGQDELEKPQAHTSPIAELAALKKRMAEALNELRAKESHLTVRDLKHLLFRCAATLISAPKCDYELMRHLVALPFEVFTPASIAAGIDVWTWIISEKPEYEIGVMMEINSAWLATVRFERGMFSTSQNYDDPFFHPIQYSPTDKEEIDRGMASAKRLLDPHVLILQMLISRFQAARYRRPGLMLLIQRLVLISARAHRYMSTHPLAREARFSFLLFGFETLRCSNLDAYCENALRDPLYSAAFAWFSIRPLWSYGANKIQLHTDVKLLSEFLSCLGNDIGRDNPSLSSLSPIPAPQRGAQNMTHVLRLLVEDEILRLNVWNNPTNDPKRGVDSVGIVEKSTADATWATFARQTWQLNPSIAIYLAERFPVPALENEVTRLVRSNPLACVDVADALNFLVGDRLDPAVRRDLRYLLLWTLVPPITAVSFFERRYCNDPLILQYAHRVLEQHPVDLTFFFVPQVVQALRYDDLGYVSNFIFETAKISQRFCHQIIWNMKANCYKDDMAEFEDPMKPQLDDMTDRVVASLSGEAREFYDREFGFFHEVTSISGKLKPYIKKEKSEKKAKIDEEMAKIVVHVGVYLPSNPDGKVIDIDRKSGRPLQSHAKAPFMATFKVRKTRTIVDVDPDVIAEGQGNETYSEYDVWQQAIFKVGDDCRQDVLALQVIAMFKNIFQSVGLTLYLFPYRVTATAPGCGVIDVVPNSTSRDEMGRAKVNDLLDFFVGRYGGEHTIAFQQARLNFIQSMAAYSVACYILQIKDRHNGNIMIDGEGHIVHVDFGFLFDIGPGGVKFEPSSFKLTHEMVVLMGGRYSQGYTMFQHLTVKAFLALRPYADQLINTVRLMLDTGLPSFKGEGTIKRLRDRFALGLSERSAADWMMSLVKNAHENVRSTAYDEFQRLQNGIPYK</sequence>
<gene>
    <name evidence="1" type="ORF">BDM02DRAFT_3261584</name>
</gene>
<protein>
    <submittedName>
        <fullName evidence="1">Atypical/PIKK/PI4K protein kinase</fullName>
    </submittedName>
</protein>
<keyword evidence="2" id="KW-1185">Reference proteome</keyword>
<reference evidence="1" key="2">
    <citation type="journal article" date="2020" name="Nat. Commun.">
        <title>Large-scale genome sequencing of mycorrhizal fungi provides insights into the early evolution of symbiotic traits.</title>
        <authorList>
            <person name="Miyauchi S."/>
            <person name="Kiss E."/>
            <person name="Kuo A."/>
            <person name="Drula E."/>
            <person name="Kohler A."/>
            <person name="Sanchez-Garcia M."/>
            <person name="Morin E."/>
            <person name="Andreopoulos B."/>
            <person name="Barry K.W."/>
            <person name="Bonito G."/>
            <person name="Buee M."/>
            <person name="Carver A."/>
            <person name="Chen C."/>
            <person name="Cichocki N."/>
            <person name="Clum A."/>
            <person name="Culley D."/>
            <person name="Crous P.W."/>
            <person name="Fauchery L."/>
            <person name="Girlanda M."/>
            <person name="Hayes R.D."/>
            <person name="Keri Z."/>
            <person name="LaButti K."/>
            <person name="Lipzen A."/>
            <person name="Lombard V."/>
            <person name="Magnuson J."/>
            <person name="Maillard F."/>
            <person name="Murat C."/>
            <person name="Nolan M."/>
            <person name="Ohm R.A."/>
            <person name="Pangilinan J."/>
            <person name="Pereira M.F."/>
            <person name="Perotto S."/>
            <person name="Peter M."/>
            <person name="Pfister S."/>
            <person name="Riley R."/>
            <person name="Sitrit Y."/>
            <person name="Stielow J.B."/>
            <person name="Szollosi G."/>
            <person name="Zifcakova L."/>
            <person name="Stursova M."/>
            <person name="Spatafora J.W."/>
            <person name="Tedersoo L."/>
            <person name="Vaario L.M."/>
            <person name="Yamada A."/>
            <person name="Yan M."/>
            <person name="Wang P."/>
            <person name="Xu J."/>
            <person name="Bruns T."/>
            <person name="Baldrian P."/>
            <person name="Vilgalys R."/>
            <person name="Dunand C."/>
            <person name="Henrissat B."/>
            <person name="Grigoriev I.V."/>
            <person name="Hibbett D."/>
            <person name="Nagy L.G."/>
            <person name="Martin F.M."/>
        </authorList>
    </citation>
    <scope>NUCLEOTIDE SEQUENCE</scope>
    <source>
        <strain evidence="1">P2</strain>
    </source>
</reference>
<keyword evidence="1" id="KW-0808">Transferase</keyword>
<organism evidence="1 2">
    <name type="scientific">Thelephora ganbajun</name>
    <name type="common">Ganba fungus</name>
    <dbReference type="NCBI Taxonomy" id="370292"/>
    <lineage>
        <taxon>Eukaryota</taxon>
        <taxon>Fungi</taxon>
        <taxon>Dikarya</taxon>
        <taxon>Basidiomycota</taxon>
        <taxon>Agaricomycotina</taxon>
        <taxon>Agaricomycetes</taxon>
        <taxon>Thelephorales</taxon>
        <taxon>Thelephoraceae</taxon>
        <taxon>Thelephora</taxon>
    </lineage>
</organism>
<evidence type="ECO:0000313" key="2">
    <source>
        <dbReference type="Proteomes" id="UP000886501"/>
    </source>
</evidence>
<proteinExistence type="predicted"/>
<reference evidence="1" key="1">
    <citation type="submission" date="2019-10" db="EMBL/GenBank/DDBJ databases">
        <authorList>
            <consortium name="DOE Joint Genome Institute"/>
            <person name="Kuo A."/>
            <person name="Miyauchi S."/>
            <person name="Kiss E."/>
            <person name="Drula E."/>
            <person name="Kohler A."/>
            <person name="Sanchez-Garcia M."/>
            <person name="Andreopoulos B."/>
            <person name="Barry K.W."/>
            <person name="Bonito G."/>
            <person name="Buee M."/>
            <person name="Carver A."/>
            <person name="Chen C."/>
            <person name="Cichocki N."/>
            <person name="Clum A."/>
            <person name="Culley D."/>
            <person name="Crous P.W."/>
            <person name="Fauchery L."/>
            <person name="Girlanda M."/>
            <person name="Hayes R."/>
            <person name="Keri Z."/>
            <person name="Labutti K."/>
            <person name="Lipzen A."/>
            <person name="Lombard V."/>
            <person name="Magnuson J."/>
            <person name="Maillard F."/>
            <person name="Morin E."/>
            <person name="Murat C."/>
            <person name="Nolan M."/>
            <person name="Ohm R."/>
            <person name="Pangilinan J."/>
            <person name="Pereira M."/>
            <person name="Perotto S."/>
            <person name="Peter M."/>
            <person name="Riley R."/>
            <person name="Sitrit Y."/>
            <person name="Stielow B."/>
            <person name="Szollosi G."/>
            <person name="Zifcakova L."/>
            <person name="Stursova M."/>
            <person name="Spatafora J.W."/>
            <person name="Tedersoo L."/>
            <person name="Vaario L.-M."/>
            <person name="Yamada A."/>
            <person name="Yan M."/>
            <person name="Wang P."/>
            <person name="Xu J."/>
            <person name="Bruns T."/>
            <person name="Baldrian P."/>
            <person name="Vilgalys R."/>
            <person name="Henrissat B."/>
            <person name="Grigoriev I.V."/>
            <person name="Hibbett D."/>
            <person name="Nagy L.G."/>
            <person name="Martin F.M."/>
        </authorList>
    </citation>
    <scope>NUCLEOTIDE SEQUENCE</scope>
    <source>
        <strain evidence="1">P2</strain>
    </source>
</reference>
<comment type="caution">
    <text evidence="1">The sequence shown here is derived from an EMBL/GenBank/DDBJ whole genome shotgun (WGS) entry which is preliminary data.</text>
</comment>
<dbReference type="Proteomes" id="UP000886501">
    <property type="component" value="Unassembled WGS sequence"/>
</dbReference>
<name>A0ACB6ZDF5_THEGA</name>
<keyword evidence="1" id="KW-0418">Kinase</keyword>
<evidence type="ECO:0000313" key="1">
    <source>
        <dbReference type="EMBL" id="KAF9647579.1"/>
    </source>
</evidence>
<dbReference type="EMBL" id="MU118030">
    <property type="protein sequence ID" value="KAF9647579.1"/>
    <property type="molecule type" value="Genomic_DNA"/>
</dbReference>